<dbReference type="AlphaFoldDB" id="A0A319D2N8"/>
<name>A0A319D2N8_9EURO</name>
<protein>
    <submittedName>
        <fullName evidence="2">Uncharacterized protein</fullName>
    </submittedName>
</protein>
<evidence type="ECO:0000256" key="1">
    <source>
        <dbReference type="SAM" id="Phobius"/>
    </source>
</evidence>
<keyword evidence="1" id="KW-0812">Transmembrane</keyword>
<evidence type="ECO:0000313" key="3">
    <source>
        <dbReference type="Proteomes" id="UP000247810"/>
    </source>
</evidence>
<gene>
    <name evidence="2" type="ORF">BO71DRAFT_38793</name>
</gene>
<dbReference type="Proteomes" id="UP000247810">
    <property type="component" value="Unassembled WGS sequence"/>
</dbReference>
<reference evidence="2 3" key="1">
    <citation type="submission" date="2018-02" db="EMBL/GenBank/DDBJ databases">
        <title>The genomes of Aspergillus section Nigri reveals drivers in fungal speciation.</title>
        <authorList>
            <consortium name="DOE Joint Genome Institute"/>
            <person name="Vesth T.C."/>
            <person name="Nybo J."/>
            <person name="Theobald S."/>
            <person name="Brandl J."/>
            <person name="Frisvad J.C."/>
            <person name="Nielsen K.F."/>
            <person name="Lyhne E.K."/>
            <person name="Kogle M.E."/>
            <person name="Kuo A."/>
            <person name="Riley R."/>
            <person name="Clum A."/>
            <person name="Nolan M."/>
            <person name="Lipzen A."/>
            <person name="Salamov A."/>
            <person name="Henrissat B."/>
            <person name="Wiebenga A."/>
            <person name="De vries R.P."/>
            <person name="Grigoriev I.V."/>
            <person name="Mortensen U.H."/>
            <person name="Andersen M.R."/>
            <person name="Baker S.E."/>
        </authorList>
    </citation>
    <scope>NUCLEOTIDE SEQUENCE [LARGE SCALE GENOMIC DNA]</scope>
    <source>
        <strain evidence="2 3">CBS 707.79</strain>
    </source>
</reference>
<dbReference type="VEuPathDB" id="FungiDB:BO71DRAFT_38793"/>
<keyword evidence="3" id="KW-1185">Reference proteome</keyword>
<sequence>MVIFTPVFGVVRCCEESSLVPWPPCHMQGAGERDEGVLDGWMDGWMDGPSDKAWVGLCSMGAGWTDGFRRGSGMDGCYLLSYCLLPIACCCMLYGVDTYLPTVVGR</sequence>
<accession>A0A319D2N8</accession>
<keyword evidence="1" id="KW-1133">Transmembrane helix</keyword>
<keyword evidence="1" id="KW-0472">Membrane</keyword>
<organism evidence="2 3">
    <name type="scientific">Aspergillus ellipticus CBS 707.79</name>
    <dbReference type="NCBI Taxonomy" id="1448320"/>
    <lineage>
        <taxon>Eukaryota</taxon>
        <taxon>Fungi</taxon>
        <taxon>Dikarya</taxon>
        <taxon>Ascomycota</taxon>
        <taxon>Pezizomycotina</taxon>
        <taxon>Eurotiomycetes</taxon>
        <taxon>Eurotiomycetidae</taxon>
        <taxon>Eurotiales</taxon>
        <taxon>Aspergillaceae</taxon>
        <taxon>Aspergillus</taxon>
        <taxon>Aspergillus subgen. Circumdati</taxon>
    </lineage>
</organism>
<feature type="transmembrane region" description="Helical" evidence="1">
    <location>
        <begin position="77"/>
        <end position="96"/>
    </location>
</feature>
<proteinExistence type="predicted"/>
<evidence type="ECO:0000313" key="2">
    <source>
        <dbReference type="EMBL" id="PYH91756.1"/>
    </source>
</evidence>
<dbReference type="EMBL" id="KZ825934">
    <property type="protein sequence ID" value="PYH91756.1"/>
    <property type="molecule type" value="Genomic_DNA"/>
</dbReference>